<evidence type="ECO:0000313" key="1">
    <source>
        <dbReference type="EMBL" id="KXY51231.1"/>
    </source>
</evidence>
<dbReference type="AlphaFoldDB" id="A0A9X0SQ52"/>
<dbReference type="EMBL" id="LOMO01000001">
    <property type="protein sequence ID" value="KXY51231.1"/>
    <property type="molecule type" value="Genomic_DNA"/>
</dbReference>
<reference evidence="1 2" key="1">
    <citation type="submission" date="2015-12" db="EMBL/GenBank/DDBJ databases">
        <title>Bacillus cereus Group isolate.</title>
        <authorList>
            <person name="Kovac J."/>
        </authorList>
    </citation>
    <scope>NUCLEOTIDE SEQUENCE [LARGE SCALE GENOMIC DNA]</scope>
    <source>
        <strain evidence="1 2">FSL K6-0073</strain>
    </source>
</reference>
<protein>
    <submittedName>
        <fullName evidence="1">Uncharacterized protein</fullName>
    </submittedName>
</protein>
<sequence>MKKISKSVQRKLYKMFEEVVDRGSSDKIQVMLDFGNKVDFNKERERTDALKREFLSHLEDGIVN</sequence>
<comment type="caution">
    <text evidence="1">The sequence shown here is derived from an EMBL/GenBank/DDBJ whole genome shotgun (WGS) entry which is preliminary data.</text>
</comment>
<dbReference type="RefSeq" id="WP_061662568.1">
    <property type="nucleotide sequence ID" value="NZ_LOMO01000001.1"/>
</dbReference>
<name>A0A9X0SQ52_BACCE</name>
<evidence type="ECO:0000313" key="2">
    <source>
        <dbReference type="Proteomes" id="UP000075476"/>
    </source>
</evidence>
<accession>A0A9X0SQ52</accession>
<organism evidence="1 2">
    <name type="scientific">Bacillus cereus</name>
    <dbReference type="NCBI Taxonomy" id="1396"/>
    <lineage>
        <taxon>Bacteria</taxon>
        <taxon>Bacillati</taxon>
        <taxon>Bacillota</taxon>
        <taxon>Bacilli</taxon>
        <taxon>Bacillales</taxon>
        <taxon>Bacillaceae</taxon>
        <taxon>Bacillus</taxon>
        <taxon>Bacillus cereus group</taxon>
    </lineage>
</organism>
<proteinExistence type="predicted"/>
<gene>
    <name evidence="1" type="ORF">AT268_32590</name>
</gene>
<dbReference type="Proteomes" id="UP000075476">
    <property type="component" value="Unassembled WGS sequence"/>
</dbReference>